<dbReference type="GO" id="GO:0031177">
    <property type="term" value="F:phosphopantetheine binding"/>
    <property type="evidence" value="ECO:0007669"/>
    <property type="project" value="InterPro"/>
</dbReference>
<evidence type="ECO:0000313" key="5">
    <source>
        <dbReference type="Proteomes" id="UP001140979"/>
    </source>
</evidence>
<reference evidence="4" key="1">
    <citation type="submission" date="2022-02" db="EMBL/GenBank/DDBJ databases">
        <title>Emergence and expansion in Europe of a Vibrio aestuarianus clonal complex pathogenic for oysters.</title>
        <authorList>
            <person name="Mesnil A."/>
            <person name="Travers M.-A."/>
        </authorList>
    </citation>
    <scope>NUCLEOTIDE SEQUENCE</scope>
    <source>
        <strain evidence="4">19_064_11T1</strain>
    </source>
</reference>
<dbReference type="PROSITE" id="PS00455">
    <property type="entry name" value="AMP_BINDING"/>
    <property type="match status" value="2"/>
</dbReference>
<feature type="domain" description="Carrier" evidence="3">
    <location>
        <begin position="1532"/>
        <end position="1607"/>
    </location>
</feature>
<dbReference type="InterPro" id="IPR020845">
    <property type="entry name" value="AMP-binding_CS"/>
</dbReference>
<dbReference type="InterPro" id="IPR010071">
    <property type="entry name" value="AA_adenyl_dom"/>
</dbReference>
<dbReference type="Gene3D" id="3.30.559.10">
    <property type="entry name" value="Chloramphenicol acetyltransferase-like domain"/>
    <property type="match status" value="2"/>
</dbReference>
<dbReference type="PANTHER" id="PTHR45527">
    <property type="entry name" value="NONRIBOSOMAL PEPTIDE SYNTHETASE"/>
    <property type="match status" value="1"/>
</dbReference>
<dbReference type="GO" id="GO:0044550">
    <property type="term" value="P:secondary metabolite biosynthetic process"/>
    <property type="evidence" value="ECO:0007669"/>
    <property type="project" value="TreeGrafter"/>
</dbReference>
<dbReference type="SMART" id="SM00823">
    <property type="entry name" value="PKS_PP"/>
    <property type="match status" value="2"/>
</dbReference>
<dbReference type="RefSeq" id="WP_274683859.1">
    <property type="nucleotide sequence ID" value="NZ_JAKNBA010000050.1"/>
</dbReference>
<dbReference type="GO" id="GO:0043041">
    <property type="term" value="P:amino acid activation for nonribosomal peptide biosynthetic process"/>
    <property type="evidence" value="ECO:0007669"/>
    <property type="project" value="TreeGrafter"/>
</dbReference>
<name>A0A9X4EZ17_9VIBR</name>
<evidence type="ECO:0000259" key="3">
    <source>
        <dbReference type="PROSITE" id="PS50075"/>
    </source>
</evidence>
<evidence type="ECO:0000256" key="2">
    <source>
        <dbReference type="ARBA" id="ARBA00022553"/>
    </source>
</evidence>
<keyword evidence="1" id="KW-0596">Phosphopantetheine</keyword>
<protein>
    <submittedName>
        <fullName evidence="4">Amino acid adenylation domain-containing protein</fullName>
    </submittedName>
</protein>
<dbReference type="InterPro" id="IPR023213">
    <property type="entry name" value="CAT-like_dom_sf"/>
</dbReference>
<dbReference type="NCBIfam" id="TIGR01733">
    <property type="entry name" value="AA-adenyl-dom"/>
    <property type="match status" value="1"/>
</dbReference>
<dbReference type="GO" id="GO:0003824">
    <property type="term" value="F:catalytic activity"/>
    <property type="evidence" value="ECO:0007669"/>
    <property type="project" value="InterPro"/>
</dbReference>
<dbReference type="InterPro" id="IPR001242">
    <property type="entry name" value="Condensation_dom"/>
</dbReference>
<comment type="caution">
    <text evidence="4">The sequence shown here is derived from an EMBL/GenBank/DDBJ whole genome shotgun (WGS) entry which is preliminary data.</text>
</comment>
<evidence type="ECO:0000256" key="1">
    <source>
        <dbReference type="ARBA" id="ARBA00022450"/>
    </source>
</evidence>
<dbReference type="Gene3D" id="3.30.559.30">
    <property type="entry name" value="Nonribosomal peptide synthetase, condensation domain"/>
    <property type="match status" value="2"/>
</dbReference>
<dbReference type="PANTHER" id="PTHR45527:SF1">
    <property type="entry name" value="FATTY ACID SYNTHASE"/>
    <property type="match status" value="1"/>
</dbReference>
<feature type="domain" description="Carrier" evidence="3">
    <location>
        <begin position="505"/>
        <end position="582"/>
    </location>
</feature>
<dbReference type="InterPro" id="IPR025110">
    <property type="entry name" value="AMP-bd_C"/>
</dbReference>
<dbReference type="InterPro" id="IPR045851">
    <property type="entry name" value="AMP-bd_C_sf"/>
</dbReference>
<dbReference type="Gene3D" id="3.40.50.980">
    <property type="match status" value="4"/>
</dbReference>
<dbReference type="Pfam" id="PF00501">
    <property type="entry name" value="AMP-binding"/>
    <property type="match status" value="2"/>
</dbReference>
<dbReference type="InterPro" id="IPR009081">
    <property type="entry name" value="PP-bd_ACP"/>
</dbReference>
<dbReference type="PROSITE" id="PS50075">
    <property type="entry name" value="CARRIER"/>
    <property type="match status" value="2"/>
</dbReference>
<dbReference type="InterPro" id="IPR036736">
    <property type="entry name" value="ACP-like_sf"/>
</dbReference>
<dbReference type="EMBL" id="JAKNBA010000050">
    <property type="protein sequence ID" value="MDE1244022.1"/>
    <property type="molecule type" value="Genomic_DNA"/>
</dbReference>
<dbReference type="GO" id="GO:0005737">
    <property type="term" value="C:cytoplasm"/>
    <property type="evidence" value="ECO:0007669"/>
    <property type="project" value="TreeGrafter"/>
</dbReference>
<dbReference type="SUPFAM" id="SSF56801">
    <property type="entry name" value="Acetyl-CoA synthetase-like"/>
    <property type="match status" value="2"/>
</dbReference>
<dbReference type="Gene3D" id="1.10.1200.10">
    <property type="entry name" value="ACP-like"/>
    <property type="match status" value="2"/>
</dbReference>
<dbReference type="Gene3D" id="2.30.38.10">
    <property type="entry name" value="Luciferase, Domain 3"/>
    <property type="match status" value="2"/>
</dbReference>
<dbReference type="Gene3D" id="3.30.300.30">
    <property type="match status" value="2"/>
</dbReference>
<keyword evidence="2" id="KW-0597">Phosphoprotein</keyword>
<evidence type="ECO:0000313" key="4">
    <source>
        <dbReference type="EMBL" id="MDE1244022.1"/>
    </source>
</evidence>
<dbReference type="Pfam" id="PF13193">
    <property type="entry name" value="AMP-binding_C"/>
    <property type="match status" value="2"/>
</dbReference>
<dbReference type="Pfam" id="PF00550">
    <property type="entry name" value="PP-binding"/>
    <property type="match status" value="2"/>
</dbReference>
<dbReference type="Proteomes" id="UP001140979">
    <property type="component" value="Unassembled WGS sequence"/>
</dbReference>
<gene>
    <name evidence="4" type="ORF">L9W94_18150</name>
</gene>
<proteinExistence type="predicted"/>
<accession>A0A9X4EZ17</accession>
<sequence length="2051" mass="229573">MYSRDRHLIHHQFADVVQRHYHDIAIADGDQQLSYGELDAAANRVANAILNHHPHGSEPVMVSMHRSVAAVVSMLAILKTGRPYLPVDDSFSESQLTYIAQDSRATCIISDRPLSQPPVPVYIYDDLHQHNTTTTPEIEPASAPLAYIMYTSGSTGRPKGVEIEHAGVLRLVSNSDNITCQTQDVIAHCSSIGFDASTLEIWLPLLNGAQIYVIAKQDVLDFEQFERQINIGNVSTLWLTVALFNTLVTRHPQALSTLKTLMIGGDALNLDLVRKFLRSDHCQLDTFLNGYGPTENTTFTTTFDIFGLSDSHNSVPIGRAITGTEVAIIDEHNQAVTGEQIGELITRGLGLARGYTCPHETERKFFIYNGERHYRTGDLVRRLPCGNLEFVSRKDHEVKVRGLRVNLTQVEEAFHQQTVVQQCYVRCDKTTLNERLVAYIEVADNSIEQERQLRQDVAKVLPAYMIPERLVLLSAIPLTRNGKLDIEAIEDHIRPCASHGSSPLAPTGTIGEKVHALYQSVLDTKDSDIPNSRSFFELGGNSLQIYQLLNTLNEEFNIKLTVKQVLDNPSIQALTAQIERLDIHRSAASPTSFAQEKTWPISPAQRRLWYVEQLRPLDNVIALGYALSGDIDHQRFQSACQHTVSQHGIFNCRFVERNGEVQLEPVQHALDFQALRDSDWRSTFEQEIATPFDLYHGPMLRVRLLTTGPGQHILLLFSNHLILDGWSVQLLLQAISDHYDCLHKGYPLSDTVQHDYQAYCLTMANQRCSSALEADLAFWRQHLIDCRLPDVLPKAARPLPQADAQSSFIPPHRVSLPSELSEKLLAQAKEQKISLFSLLTHHFGEALCQFSALEEVVLAIPTANREGFADTIGMFVNTIPFRYQRDSDALSAHQTLQHCLSHAGAYLDEIQQHLNLHQSSINLDRLQVGIALQNTGHDRGLTLAHCDSQFFPLPTVSARFDLFAHCFVVNQHIEIEFEFNPHFLYPEYVDSICTLFTQRLNESVDLTVSSPHSLGKHAPKKGPAYRPEPVLETLGNVWASLDQQIAVVTHDTHYPYRQLSDDVQQLRLALTHAGITRGQRIGVQLELSYEYIVTIFALLLNGCSFVPLDRRYPQQRLQFIIDDARLGGSIGLSSTEQPDALLTTIGASPLHFTRYTSAPSSASENEACLLYTSGSTGTPKGVAICLDSILRLTQSPNFLQMSQQTRFLVASSPAFDASLLEIFVPLVNGLSCAVVNKETLLDYPKLSRQLALQGINTAWLTVSLFNDIATTRPQTLRHLTGLLIGGDALNLNTVRAFLASPHCHLTQFVNGYGPTETTTFATWFDILSLRDHHHCVPIGQPINDTHVYLLGAERHASQCGQVGEIAIGAPWLKPNYHNRPELNQEKYCFNPFYSLDGCRYLYLSGDLARYNPQGDIEYIGRRDHLVKIRGHRVELSGINHVLLAHPLVKNAHVGVVEKPDKHIVAYLVPNNADVNVADMRSTVMSYLRNTLEPFQVPSGLVFVEHLPLTVNGKVDQRALSQYEFDASEASILPRNDLEALIHRCWTEFIDDDQFCVTARFFDIGGHSLLVPKVLHRLSALTGHSISFVDFLRHQTVAELALWLSDNSALTHEGHGASLVLSHSQRATYPVTLAQLNLYFSHEFAVHKALYNIPQAQLFDKPLHAQPLQQAVNTLMRHSRVLNVALTFDEQDNLHMSAREPQEIELTVHSVETLGDAIAVCQTLAETPFDLQLGPLIRFDLLSIAETQQSVVFINIHHIIADDASMQFMFRALIGVYHQQGIPPAGYDFLDYSEAVMTATPSEQDESLKAFWTNQFEGYEGILKFTSNDRCDLPSNLGFRQQFDITPEVLCQLTQLTSAAQGTLFETALALYQSAASRVAKRADIVIGFPYSPRVDIGLLDTIGYFVDVIPTRVSVSETNTDVNDLRERIHINRAFLAHRPVNQTISYISGIRRCYNYAPLVQNVFAFHGQDSTPLPAGQSLELDNRYCRFDTVFTVFINNGRGSVVVEGAQDLYSYSMLERLFTAFIDMIQGVSSTISEPLLTQQSLVIQE</sequence>
<dbReference type="SUPFAM" id="SSF52777">
    <property type="entry name" value="CoA-dependent acyltransferases"/>
    <property type="match status" value="4"/>
</dbReference>
<dbReference type="SUPFAM" id="SSF47336">
    <property type="entry name" value="ACP-like"/>
    <property type="match status" value="2"/>
</dbReference>
<organism evidence="4 5">
    <name type="scientific">Vibrio aestuarianus</name>
    <dbReference type="NCBI Taxonomy" id="28171"/>
    <lineage>
        <taxon>Bacteria</taxon>
        <taxon>Pseudomonadati</taxon>
        <taxon>Pseudomonadota</taxon>
        <taxon>Gammaproteobacteria</taxon>
        <taxon>Vibrionales</taxon>
        <taxon>Vibrionaceae</taxon>
        <taxon>Vibrio</taxon>
    </lineage>
</organism>
<dbReference type="InterPro" id="IPR000873">
    <property type="entry name" value="AMP-dep_synth/lig_dom"/>
</dbReference>
<dbReference type="Pfam" id="PF00668">
    <property type="entry name" value="Condensation"/>
    <property type="match status" value="2"/>
</dbReference>
<dbReference type="InterPro" id="IPR020806">
    <property type="entry name" value="PKS_PP-bd"/>
</dbReference>